<sequence>MFPLIPVLPIILAIKGNNDKMEKQRIQRTKTINARRRDENKVYKRLQPVKKEERARTRQLKKQTDKYNKIKQQAENTKKMENSKENTRNNYRDNINVNLLDTKQNLDDDVNKVLTEYNISDDKNKTLLSSLITVDEEVKQEKLNIYGKTQQVYDQLSKQNNHLDKTLNGLTQKRIDIDRRSTYQDHIKMEYSIANLALWYVYYILLAILVFMYRRQNKLNQPYTIAVVVALLIFPYFMFILEVMVDILANIKEYTKQSIRNITGIPDSIHRRFESLF</sequence>
<evidence type="ECO:0000313" key="3">
    <source>
        <dbReference type="EMBL" id="QHT93056.1"/>
    </source>
</evidence>
<dbReference type="EMBL" id="MN740199">
    <property type="protein sequence ID" value="QHT93056.1"/>
    <property type="molecule type" value="Genomic_DNA"/>
</dbReference>
<organism evidence="3">
    <name type="scientific">viral metagenome</name>
    <dbReference type="NCBI Taxonomy" id="1070528"/>
    <lineage>
        <taxon>unclassified sequences</taxon>
        <taxon>metagenomes</taxon>
        <taxon>organismal metagenomes</taxon>
    </lineage>
</organism>
<keyword evidence="2" id="KW-0812">Transmembrane</keyword>
<feature type="compositionally biased region" description="Basic and acidic residues" evidence="1">
    <location>
        <begin position="51"/>
        <end position="68"/>
    </location>
</feature>
<evidence type="ECO:0000256" key="1">
    <source>
        <dbReference type="SAM" id="MobiDB-lite"/>
    </source>
</evidence>
<feature type="transmembrane region" description="Helical" evidence="2">
    <location>
        <begin position="225"/>
        <end position="249"/>
    </location>
</feature>
<feature type="region of interest" description="Disordered" evidence="1">
    <location>
        <begin position="51"/>
        <end position="89"/>
    </location>
</feature>
<protein>
    <submittedName>
        <fullName evidence="3">Uncharacterized protein</fullName>
    </submittedName>
</protein>
<name>A0A6C0IKV4_9ZZZZ</name>
<reference evidence="3" key="1">
    <citation type="journal article" date="2020" name="Nature">
        <title>Giant virus diversity and host interactions through global metagenomics.</title>
        <authorList>
            <person name="Schulz F."/>
            <person name="Roux S."/>
            <person name="Paez-Espino D."/>
            <person name="Jungbluth S."/>
            <person name="Walsh D.A."/>
            <person name="Denef V.J."/>
            <person name="McMahon K.D."/>
            <person name="Konstantinidis K.T."/>
            <person name="Eloe-Fadrosh E.A."/>
            <person name="Kyrpides N.C."/>
            <person name="Woyke T."/>
        </authorList>
    </citation>
    <scope>NUCLEOTIDE SEQUENCE</scope>
    <source>
        <strain evidence="3">GVMAG-M-3300023210-19</strain>
    </source>
</reference>
<feature type="compositionally biased region" description="Basic and acidic residues" evidence="1">
    <location>
        <begin position="76"/>
        <end position="89"/>
    </location>
</feature>
<dbReference type="AlphaFoldDB" id="A0A6C0IKV4"/>
<accession>A0A6C0IKV4</accession>
<feature type="transmembrane region" description="Helical" evidence="2">
    <location>
        <begin position="193"/>
        <end position="213"/>
    </location>
</feature>
<proteinExistence type="predicted"/>
<keyword evidence="2" id="KW-1133">Transmembrane helix</keyword>
<keyword evidence="2" id="KW-0472">Membrane</keyword>
<evidence type="ECO:0000256" key="2">
    <source>
        <dbReference type="SAM" id="Phobius"/>
    </source>
</evidence>